<keyword evidence="6" id="KW-0571">Peptide transport</keyword>
<sequence length="579" mass="64680">MPEAEGRGMQEKQLLDHIADKEKRPLLDRGSCARNLSQSENKLQEAICVLLVELCERFTFFGIVCNMILFCTVRLGYHNYQAAIVNMCFVGTSMLTPVLAGWLAECLVGRIKLVCICTFLHFLGTALLPVVAFPFEDTYVDRRHLLHSLTKRNQKIVFYLALLTASLGIGGVRAIVCPLSAYNLKGCGPRELLSFFNGFYWLVNLNSALVFVTISYIQQSVARNLGFLIPFVSVLMAMITIHMVRGEMIYKPKTGSSLLMTFGVIASALKMCCVRCRYISGGMTNWLDHAKENYGGHYSETQVESTKSLARLFPLFAFQILYRTCVVQIPSGYYLQTMNSNLHFSGFVLPVAAMNVISIIPLLILVPILEGLNSCLLGSEDARRSPTVYIVVGQLSAALSVMVAGFSEIHRKHFPPVQQTLSEEVLLVSSMPCFHLVPQYILLGVAEALVTPSCSLLSFWLVPEKVRGISMHFLTLFNGAGCFLGAFFVQTAHTGTQGNWFPHFLHEGKLERFFFFLASLMVLNTLGFWTIAHRYNSLIREYTDEFRGSLPEEKFLEHGNATDHYESVLGSSPTLSPVE</sequence>
<dbReference type="Pfam" id="PF00854">
    <property type="entry name" value="PTR2"/>
    <property type="match status" value="1"/>
</dbReference>
<dbReference type="GO" id="GO:0015031">
    <property type="term" value="P:protein transport"/>
    <property type="evidence" value="ECO:0007669"/>
    <property type="project" value="UniProtKB-KW"/>
</dbReference>
<dbReference type="InterPro" id="IPR000109">
    <property type="entry name" value="POT_fam"/>
</dbReference>
<keyword evidence="9 12" id="KW-0472">Membrane</keyword>
<keyword evidence="4 12" id="KW-0812">Transmembrane</keyword>
<keyword evidence="8 12" id="KW-1133">Transmembrane helix</keyword>
<comment type="function">
    <text evidence="10">Proton oligopeptide cotransporter.</text>
</comment>
<feature type="non-terminal residue" evidence="13">
    <location>
        <position position="1"/>
    </location>
</feature>
<feature type="transmembrane region" description="Helical" evidence="12">
    <location>
        <begin position="84"/>
        <end position="104"/>
    </location>
</feature>
<dbReference type="PANTHER" id="PTHR11654">
    <property type="entry name" value="OLIGOPEPTIDE TRANSPORTER-RELATED"/>
    <property type="match status" value="1"/>
</dbReference>
<keyword evidence="14" id="KW-1185">Reference proteome</keyword>
<comment type="similarity">
    <text evidence="2">Belongs to the major facilitator superfamily. Proton-dependent oligopeptide transporter (POT/PTR) (TC 2.A.17) family.</text>
</comment>
<gene>
    <name evidence="13" type="primary">Slc15a5</name>
    <name evidence="13" type="ORF">UPUEPO_R03494</name>
</gene>
<evidence type="ECO:0000256" key="10">
    <source>
        <dbReference type="ARBA" id="ARBA00058436"/>
    </source>
</evidence>
<feature type="transmembrane region" description="Helical" evidence="12">
    <location>
        <begin position="440"/>
        <end position="461"/>
    </location>
</feature>
<evidence type="ECO:0000256" key="2">
    <source>
        <dbReference type="ARBA" id="ARBA00005982"/>
    </source>
</evidence>
<feature type="transmembrane region" description="Helical" evidence="12">
    <location>
        <begin position="513"/>
        <end position="532"/>
    </location>
</feature>
<dbReference type="CDD" id="cd17349">
    <property type="entry name" value="MFS_SLC15A5"/>
    <property type="match status" value="1"/>
</dbReference>
<feature type="transmembrane region" description="Helical" evidence="12">
    <location>
        <begin position="156"/>
        <end position="176"/>
    </location>
</feature>
<feature type="transmembrane region" description="Helical" evidence="12">
    <location>
        <begin position="473"/>
        <end position="493"/>
    </location>
</feature>
<organism evidence="13 14">
    <name type="scientific">Upupa epops</name>
    <name type="common">Eurasian hoopoe</name>
    <dbReference type="NCBI Taxonomy" id="57439"/>
    <lineage>
        <taxon>Eukaryota</taxon>
        <taxon>Metazoa</taxon>
        <taxon>Chordata</taxon>
        <taxon>Craniata</taxon>
        <taxon>Vertebrata</taxon>
        <taxon>Euteleostomi</taxon>
        <taxon>Archelosauria</taxon>
        <taxon>Archosauria</taxon>
        <taxon>Dinosauria</taxon>
        <taxon>Saurischia</taxon>
        <taxon>Theropoda</taxon>
        <taxon>Coelurosauria</taxon>
        <taxon>Aves</taxon>
        <taxon>Neognathae</taxon>
        <taxon>Neoaves</taxon>
        <taxon>Telluraves</taxon>
        <taxon>Coraciimorphae</taxon>
        <taxon>Bucerotiformes</taxon>
        <taxon>Upupidae</taxon>
        <taxon>Upupa</taxon>
    </lineage>
</organism>
<proteinExistence type="inferred from homology"/>
<dbReference type="FunFam" id="1.20.1250.20:FF:000316">
    <property type="entry name" value="Solute carrier family 15, member 5"/>
    <property type="match status" value="1"/>
</dbReference>
<feature type="transmembrane region" description="Helical" evidence="12">
    <location>
        <begin position="58"/>
        <end position="77"/>
    </location>
</feature>
<dbReference type="OrthoDB" id="8904098at2759"/>
<dbReference type="Gene3D" id="1.20.1250.20">
    <property type="entry name" value="MFS general substrate transporter like domains"/>
    <property type="match status" value="1"/>
</dbReference>
<evidence type="ECO:0000313" key="14">
    <source>
        <dbReference type="Proteomes" id="UP000544127"/>
    </source>
</evidence>
<evidence type="ECO:0000256" key="12">
    <source>
        <dbReference type="SAM" id="Phobius"/>
    </source>
</evidence>
<feature type="transmembrane region" description="Helical" evidence="12">
    <location>
        <begin position="199"/>
        <end position="217"/>
    </location>
</feature>
<evidence type="ECO:0000256" key="1">
    <source>
        <dbReference type="ARBA" id="ARBA00004141"/>
    </source>
</evidence>
<evidence type="ECO:0000256" key="3">
    <source>
        <dbReference type="ARBA" id="ARBA00022448"/>
    </source>
</evidence>
<evidence type="ECO:0000256" key="4">
    <source>
        <dbReference type="ARBA" id="ARBA00022692"/>
    </source>
</evidence>
<keyword evidence="3" id="KW-0813">Transport</keyword>
<dbReference type="SUPFAM" id="SSF103473">
    <property type="entry name" value="MFS general substrate transporter"/>
    <property type="match status" value="2"/>
</dbReference>
<evidence type="ECO:0000256" key="8">
    <source>
        <dbReference type="ARBA" id="ARBA00022989"/>
    </source>
</evidence>
<evidence type="ECO:0000256" key="7">
    <source>
        <dbReference type="ARBA" id="ARBA00022927"/>
    </source>
</evidence>
<feature type="transmembrane region" description="Helical" evidence="12">
    <location>
        <begin position="387"/>
        <end position="406"/>
    </location>
</feature>
<dbReference type="GO" id="GO:0015833">
    <property type="term" value="P:peptide transport"/>
    <property type="evidence" value="ECO:0007669"/>
    <property type="project" value="UniProtKB-KW"/>
</dbReference>
<name>A0A7K6APD6_UPUEP</name>
<comment type="subcellular location">
    <subcellularLocation>
        <location evidence="1">Membrane</location>
        <topology evidence="1">Multi-pass membrane protein</topology>
    </subcellularLocation>
</comment>
<comment type="caution">
    <text evidence="13">The sequence shown here is derived from an EMBL/GenBank/DDBJ whole genome shotgun (WGS) entry which is preliminary data.</text>
</comment>
<feature type="non-terminal residue" evidence="13">
    <location>
        <position position="579"/>
    </location>
</feature>
<keyword evidence="5" id="KW-0769">Symport</keyword>
<evidence type="ECO:0000256" key="5">
    <source>
        <dbReference type="ARBA" id="ARBA00022847"/>
    </source>
</evidence>
<protein>
    <recommendedName>
        <fullName evidence="11">Solute carrier family 15 member 5</fullName>
    </recommendedName>
</protein>
<feature type="transmembrane region" description="Helical" evidence="12">
    <location>
        <begin position="224"/>
        <end position="244"/>
    </location>
</feature>
<evidence type="ECO:0000256" key="11">
    <source>
        <dbReference type="ARBA" id="ARBA00070839"/>
    </source>
</evidence>
<accession>A0A7K6APD6</accession>
<evidence type="ECO:0000256" key="9">
    <source>
        <dbReference type="ARBA" id="ARBA00023136"/>
    </source>
</evidence>
<feature type="transmembrane region" description="Helical" evidence="12">
    <location>
        <begin position="347"/>
        <end position="366"/>
    </location>
</feature>
<dbReference type="GO" id="GO:0015293">
    <property type="term" value="F:symporter activity"/>
    <property type="evidence" value="ECO:0007669"/>
    <property type="project" value="UniProtKB-KW"/>
</dbReference>
<reference evidence="13 14" key="1">
    <citation type="submission" date="2019-09" db="EMBL/GenBank/DDBJ databases">
        <title>Bird 10,000 Genomes (B10K) Project - Family phase.</title>
        <authorList>
            <person name="Zhang G."/>
        </authorList>
    </citation>
    <scope>NUCLEOTIDE SEQUENCE [LARGE SCALE GENOMIC DNA]</scope>
    <source>
        <strain evidence="13">B10K-DU-012-37</strain>
    </source>
</reference>
<evidence type="ECO:0000313" key="13">
    <source>
        <dbReference type="EMBL" id="NWU91910.1"/>
    </source>
</evidence>
<feature type="transmembrane region" description="Helical" evidence="12">
    <location>
        <begin position="312"/>
        <end position="335"/>
    </location>
</feature>
<feature type="transmembrane region" description="Helical" evidence="12">
    <location>
        <begin position="110"/>
        <end position="135"/>
    </location>
</feature>
<feature type="transmembrane region" description="Helical" evidence="12">
    <location>
        <begin position="256"/>
        <end position="273"/>
    </location>
</feature>
<dbReference type="Proteomes" id="UP000544127">
    <property type="component" value="Unassembled WGS sequence"/>
</dbReference>
<evidence type="ECO:0000256" key="6">
    <source>
        <dbReference type="ARBA" id="ARBA00022856"/>
    </source>
</evidence>
<dbReference type="InterPro" id="IPR036259">
    <property type="entry name" value="MFS_trans_sf"/>
</dbReference>
<dbReference type="AlphaFoldDB" id="A0A7K6APD6"/>
<dbReference type="GO" id="GO:0016020">
    <property type="term" value="C:membrane"/>
    <property type="evidence" value="ECO:0007669"/>
    <property type="project" value="UniProtKB-SubCell"/>
</dbReference>
<keyword evidence="7" id="KW-0653">Protein transport</keyword>
<dbReference type="EMBL" id="VZRI01003769">
    <property type="protein sequence ID" value="NWU91910.1"/>
    <property type="molecule type" value="Genomic_DNA"/>
</dbReference>